<reference evidence="9 10" key="1">
    <citation type="journal article" date="2010" name="PLoS ONE">
        <title>The glycobiome of the rumen bacterium Butyrivibrio proteoclasticus B316(T) highlights adaptation to a polysaccharide-rich environment.</title>
        <authorList>
            <person name="Kelly W.J."/>
            <person name="Leahy S.C."/>
            <person name="Altermann E."/>
            <person name="Yeoman C.J."/>
            <person name="Dunne J.C."/>
            <person name="Kong Z."/>
            <person name="Pacheco D.M."/>
            <person name="Li D."/>
            <person name="Noel S.J."/>
            <person name="Moon C.D."/>
            <person name="Cookson A.L."/>
            <person name="Attwood G.T."/>
        </authorList>
    </citation>
    <scope>NUCLEOTIDE SEQUENCE [LARGE SCALE GENOMIC DNA]</scope>
    <source>
        <strain evidence="10">ATCC 51982 / DSM 14932 / B316</strain>
    </source>
</reference>
<dbReference type="SUPFAM" id="SSF81345">
    <property type="entry name" value="ABC transporter involved in vitamin B12 uptake, BtuC"/>
    <property type="match status" value="1"/>
</dbReference>
<evidence type="ECO:0000313" key="9">
    <source>
        <dbReference type="EMBL" id="ADL33487.1"/>
    </source>
</evidence>
<dbReference type="HOGENOM" id="CLU_013016_1_1_9"/>
<dbReference type="CDD" id="cd06550">
    <property type="entry name" value="TM_ABC_iron-siderophores_like"/>
    <property type="match status" value="1"/>
</dbReference>
<dbReference type="Pfam" id="PF01032">
    <property type="entry name" value="FecCD"/>
    <property type="match status" value="1"/>
</dbReference>
<keyword evidence="4" id="KW-1003">Cell membrane</keyword>
<keyword evidence="6 8" id="KW-1133">Transmembrane helix</keyword>
<feature type="transmembrane region" description="Helical" evidence="8">
    <location>
        <begin position="91"/>
        <end position="109"/>
    </location>
</feature>
<feature type="transmembrane region" description="Helical" evidence="8">
    <location>
        <begin position="216"/>
        <end position="238"/>
    </location>
</feature>
<evidence type="ECO:0000256" key="2">
    <source>
        <dbReference type="ARBA" id="ARBA00007935"/>
    </source>
</evidence>
<dbReference type="STRING" id="515622.bpr_I0744"/>
<proteinExistence type="inferred from homology"/>
<evidence type="ECO:0000256" key="1">
    <source>
        <dbReference type="ARBA" id="ARBA00004651"/>
    </source>
</evidence>
<feature type="transmembrane region" description="Helical" evidence="8">
    <location>
        <begin position="259"/>
        <end position="277"/>
    </location>
</feature>
<dbReference type="Proteomes" id="UP000001299">
    <property type="component" value="Chromosome 1"/>
</dbReference>
<gene>
    <name evidence="9" type="ordered locus">bpr_I0744</name>
</gene>
<dbReference type="KEGG" id="bpb:bpr_I0744"/>
<name>E0S112_BUTPB</name>
<keyword evidence="3" id="KW-0813">Transport</keyword>
<feature type="transmembrane region" description="Helical" evidence="8">
    <location>
        <begin position="121"/>
        <end position="139"/>
    </location>
</feature>
<evidence type="ECO:0000256" key="7">
    <source>
        <dbReference type="ARBA" id="ARBA00023136"/>
    </source>
</evidence>
<evidence type="ECO:0000256" key="4">
    <source>
        <dbReference type="ARBA" id="ARBA00022475"/>
    </source>
</evidence>
<dbReference type="InterPro" id="IPR037294">
    <property type="entry name" value="ABC_BtuC-like"/>
</dbReference>
<dbReference type="AlphaFoldDB" id="E0S112"/>
<dbReference type="eggNOG" id="COG4779">
    <property type="taxonomic scope" value="Bacteria"/>
</dbReference>
<dbReference type="EMBL" id="CP001810">
    <property type="protein sequence ID" value="ADL33487.1"/>
    <property type="molecule type" value="Genomic_DNA"/>
</dbReference>
<comment type="similarity">
    <text evidence="2">Belongs to the binding-protein-dependent transport system permease family. FecCD subfamily.</text>
</comment>
<feature type="transmembrane region" description="Helical" evidence="8">
    <location>
        <begin position="145"/>
        <end position="164"/>
    </location>
</feature>
<feature type="transmembrane region" description="Helical" evidence="8">
    <location>
        <begin position="176"/>
        <end position="196"/>
    </location>
</feature>
<dbReference type="GO" id="GO:0005886">
    <property type="term" value="C:plasma membrane"/>
    <property type="evidence" value="ECO:0007669"/>
    <property type="project" value="UniProtKB-SubCell"/>
</dbReference>
<sequence>MSNIHIDTHLKFKKRSDMYNTESTLKKIYRKSYHRNLICTLTLLFVITVLGILMMTIGNTNYSISQVVKALFIDQSSKASYTIISLRLPRLIVGGLAGFSFGIAGYTFQSLLRNPLASPDIIGITSGSSAAAVFCILIIGVSGALASFFSVIAGLAVTAIIFLLSGKGNGFGTKMILIGIGMQAVLNALISWMLLVGSEYDVGTALRWLRGSLNSVTLSDIPAVAITTVMCGGLMFVCNRYLRIMQLGDEFASTLGSPINLVRICCMVCALVLSAVATSATGPIASIAFLSGPIAVGITRNGKNAMLISGLVGTALVYAAELASKNLFSTKYPVGVITGILGAPYLLFLLLRLNRKGDKI</sequence>
<dbReference type="GO" id="GO:0022857">
    <property type="term" value="F:transmembrane transporter activity"/>
    <property type="evidence" value="ECO:0007669"/>
    <property type="project" value="InterPro"/>
</dbReference>
<accession>E0S112</accession>
<dbReference type="PANTHER" id="PTHR30472:SF24">
    <property type="entry name" value="FERRIC ENTEROBACTIN TRANSPORT SYSTEM PERMEASE PROTEIN FEPG"/>
    <property type="match status" value="1"/>
</dbReference>
<dbReference type="InterPro" id="IPR000522">
    <property type="entry name" value="ABC_transptr_permease_BtuC"/>
</dbReference>
<dbReference type="Gene3D" id="1.10.3470.10">
    <property type="entry name" value="ABC transporter involved in vitamin B12 uptake, BtuC"/>
    <property type="match status" value="1"/>
</dbReference>
<keyword evidence="5 8" id="KW-0812">Transmembrane</keyword>
<evidence type="ECO:0000256" key="5">
    <source>
        <dbReference type="ARBA" id="ARBA00022692"/>
    </source>
</evidence>
<keyword evidence="10" id="KW-1185">Reference proteome</keyword>
<dbReference type="GO" id="GO:0033214">
    <property type="term" value="P:siderophore-iron import into cell"/>
    <property type="evidence" value="ECO:0007669"/>
    <property type="project" value="TreeGrafter"/>
</dbReference>
<evidence type="ECO:0000313" key="10">
    <source>
        <dbReference type="Proteomes" id="UP000001299"/>
    </source>
</evidence>
<organism evidence="9 10">
    <name type="scientific">Butyrivibrio proteoclasticus (strain ATCC 51982 / DSM 14932 / B316)</name>
    <name type="common">Clostridium proteoclasticum</name>
    <dbReference type="NCBI Taxonomy" id="515622"/>
    <lineage>
        <taxon>Bacteria</taxon>
        <taxon>Bacillati</taxon>
        <taxon>Bacillota</taxon>
        <taxon>Clostridia</taxon>
        <taxon>Lachnospirales</taxon>
        <taxon>Lachnospiraceae</taxon>
        <taxon>Butyrivibrio</taxon>
    </lineage>
</organism>
<feature type="transmembrane region" description="Helical" evidence="8">
    <location>
        <begin position="283"/>
        <end position="299"/>
    </location>
</feature>
<evidence type="ECO:0000256" key="8">
    <source>
        <dbReference type="SAM" id="Phobius"/>
    </source>
</evidence>
<keyword evidence="7 8" id="KW-0472">Membrane</keyword>
<evidence type="ECO:0000256" key="6">
    <source>
        <dbReference type="ARBA" id="ARBA00022989"/>
    </source>
</evidence>
<evidence type="ECO:0000256" key="3">
    <source>
        <dbReference type="ARBA" id="ARBA00022448"/>
    </source>
</evidence>
<feature type="transmembrane region" description="Helical" evidence="8">
    <location>
        <begin position="332"/>
        <end position="351"/>
    </location>
</feature>
<feature type="transmembrane region" description="Helical" evidence="8">
    <location>
        <begin position="36"/>
        <end position="57"/>
    </location>
</feature>
<dbReference type="PANTHER" id="PTHR30472">
    <property type="entry name" value="FERRIC ENTEROBACTIN TRANSPORT SYSTEM PERMEASE PROTEIN"/>
    <property type="match status" value="1"/>
</dbReference>
<feature type="transmembrane region" description="Helical" evidence="8">
    <location>
        <begin position="304"/>
        <end position="320"/>
    </location>
</feature>
<comment type="subcellular location">
    <subcellularLocation>
        <location evidence="1">Cell membrane</location>
        <topology evidence="1">Multi-pass membrane protein</topology>
    </subcellularLocation>
</comment>
<protein>
    <submittedName>
        <fullName evidence="9">Iron ABC transporter permease protein</fullName>
    </submittedName>
</protein>